<evidence type="ECO:0000313" key="1">
    <source>
        <dbReference type="EMBL" id="KAK4772876.1"/>
    </source>
</evidence>
<protein>
    <submittedName>
        <fullName evidence="1">Uncharacterized protein</fullName>
    </submittedName>
</protein>
<name>A0AAN7QP31_9MYRT</name>
<dbReference type="AlphaFoldDB" id="A0AAN7QP31"/>
<evidence type="ECO:0000313" key="2">
    <source>
        <dbReference type="Proteomes" id="UP001345219"/>
    </source>
</evidence>
<comment type="caution">
    <text evidence="1">The sequence shown here is derived from an EMBL/GenBank/DDBJ whole genome shotgun (WGS) entry which is preliminary data.</text>
</comment>
<accession>A0AAN7QP31</accession>
<organism evidence="1 2">
    <name type="scientific">Trapa incisa</name>
    <dbReference type="NCBI Taxonomy" id="236973"/>
    <lineage>
        <taxon>Eukaryota</taxon>
        <taxon>Viridiplantae</taxon>
        <taxon>Streptophyta</taxon>
        <taxon>Embryophyta</taxon>
        <taxon>Tracheophyta</taxon>
        <taxon>Spermatophyta</taxon>
        <taxon>Magnoliopsida</taxon>
        <taxon>eudicotyledons</taxon>
        <taxon>Gunneridae</taxon>
        <taxon>Pentapetalae</taxon>
        <taxon>rosids</taxon>
        <taxon>malvids</taxon>
        <taxon>Myrtales</taxon>
        <taxon>Lythraceae</taxon>
        <taxon>Trapa</taxon>
    </lineage>
</organism>
<proteinExistence type="predicted"/>
<reference evidence="1 2" key="1">
    <citation type="journal article" date="2023" name="Hortic Res">
        <title>Pangenome of water caltrop reveals structural variations and asymmetric subgenome divergence after allopolyploidization.</title>
        <authorList>
            <person name="Zhang X."/>
            <person name="Chen Y."/>
            <person name="Wang L."/>
            <person name="Yuan Y."/>
            <person name="Fang M."/>
            <person name="Shi L."/>
            <person name="Lu R."/>
            <person name="Comes H.P."/>
            <person name="Ma Y."/>
            <person name="Chen Y."/>
            <person name="Huang G."/>
            <person name="Zhou Y."/>
            <person name="Zheng Z."/>
            <person name="Qiu Y."/>
        </authorList>
    </citation>
    <scope>NUCLEOTIDE SEQUENCE [LARGE SCALE GENOMIC DNA]</scope>
    <source>
        <tissue evidence="1">Roots</tissue>
    </source>
</reference>
<gene>
    <name evidence="1" type="ORF">SAY87_027895</name>
</gene>
<keyword evidence="2" id="KW-1185">Reference proteome</keyword>
<dbReference type="EMBL" id="JAXIOK010000004">
    <property type="protein sequence ID" value="KAK4772876.1"/>
    <property type="molecule type" value="Genomic_DNA"/>
</dbReference>
<sequence>MDSVVSRDGETPLVAILSCGFLLVFLCSESRHQSQHVFSLVASLVVRAVGSRNAILLGTAGYLLFIAAKLKPACANSLSPTLEQVYGKPHITCLVAKWRVELFFRVVFVSMLVKHSYSGALKYARPPHLATLLGIGNVVLDTAQCTPCFAIQAEHGMPMMLVGAVLIPKHLDMEENK</sequence>
<dbReference type="Proteomes" id="UP001345219">
    <property type="component" value="Chromosome 22"/>
</dbReference>